<dbReference type="PANTHER" id="PTHR44259:SF113">
    <property type="entry name" value="OS06G0659700 PROTEIN"/>
    <property type="match status" value="1"/>
</dbReference>
<name>A0A6V7PDM6_ANACO</name>
<dbReference type="InterPro" id="IPR050942">
    <property type="entry name" value="F-box_BR-signaling"/>
</dbReference>
<dbReference type="AlphaFoldDB" id="A0A6V7PDM6"/>
<sequence length="211" mass="22945">MTDLAFHGGLCFAAVRGRYVAVFDFGASPAFQRLLDIRDNDGNYNSPASYAGFLVESEGELLLVKRLGETTAARISIYKLPPIEGDGAIVPVPKDGLRSRALFLGTGNSVSVAARDFSQFVRGNKVYFTDVCCEPGDDRAVFVGRVFESDVAQGSTRRAFGVVERARREHVVASEAGLGYAEFAQERSTSTKRFISHNNTSIFDSPLKICS</sequence>
<dbReference type="Pfam" id="PF03478">
    <property type="entry name" value="Beta-prop_KIB1-4"/>
    <property type="match status" value="1"/>
</dbReference>
<evidence type="ECO:0000259" key="1">
    <source>
        <dbReference type="Pfam" id="PF03478"/>
    </source>
</evidence>
<protein>
    <recommendedName>
        <fullName evidence="1">KIB1-4 beta-propeller domain-containing protein</fullName>
    </recommendedName>
</protein>
<reference evidence="2" key="1">
    <citation type="submission" date="2020-07" db="EMBL/GenBank/DDBJ databases">
        <authorList>
            <person name="Lin J."/>
        </authorList>
    </citation>
    <scope>NUCLEOTIDE SEQUENCE</scope>
</reference>
<feature type="domain" description="KIB1-4 beta-propeller" evidence="1">
    <location>
        <begin position="2"/>
        <end position="139"/>
    </location>
</feature>
<evidence type="ECO:0000313" key="2">
    <source>
        <dbReference type="EMBL" id="CAD1828941.1"/>
    </source>
</evidence>
<gene>
    <name evidence="2" type="ORF">CB5_LOCUS12152</name>
</gene>
<proteinExistence type="predicted"/>
<organism evidence="2">
    <name type="scientific">Ananas comosus var. bracteatus</name>
    <name type="common">red pineapple</name>
    <dbReference type="NCBI Taxonomy" id="296719"/>
    <lineage>
        <taxon>Eukaryota</taxon>
        <taxon>Viridiplantae</taxon>
        <taxon>Streptophyta</taxon>
        <taxon>Embryophyta</taxon>
        <taxon>Tracheophyta</taxon>
        <taxon>Spermatophyta</taxon>
        <taxon>Magnoliopsida</taxon>
        <taxon>Liliopsida</taxon>
        <taxon>Poales</taxon>
        <taxon>Bromeliaceae</taxon>
        <taxon>Bromelioideae</taxon>
        <taxon>Ananas</taxon>
    </lineage>
</organism>
<dbReference type="PANTHER" id="PTHR44259">
    <property type="entry name" value="OS07G0183000 PROTEIN-RELATED"/>
    <property type="match status" value="1"/>
</dbReference>
<dbReference type="InterPro" id="IPR005174">
    <property type="entry name" value="KIB1-4_b-propeller"/>
</dbReference>
<accession>A0A6V7PDM6</accession>
<dbReference type="EMBL" id="LR862147">
    <property type="protein sequence ID" value="CAD1828941.1"/>
    <property type="molecule type" value="Genomic_DNA"/>
</dbReference>